<dbReference type="EMBL" id="JAWDJW010006335">
    <property type="protein sequence ID" value="KAK3065507.1"/>
    <property type="molecule type" value="Genomic_DNA"/>
</dbReference>
<accession>A0ACC3DD43</accession>
<organism evidence="1 2">
    <name type="scientific">Coniosporium uncinatum</name>
    <dbReference type="NCBI Taxonomy" id="93489"/>
    <lineage>
        <taxon>Eukaryota</taxon>
        <taxon>Fungi</taxon>
        <taxon>Dikarya</taxon>
        <taxon>Ascomycota</taxon>
        <taxon>Pezizomycotina</taxon>
        <taxon>Dothideomycetes</taxon>
        <taxon>Dothideomycetes incertae sedis</taxon>
        <taxon>Coniosporium</taxon>
    </lineage>
</organism>
<name>A0ACC3DD43_9PEZI</name>
<gene>
    <name evidence="1" type="ORF">LTS18_006218</name>
</gene>
<dbReference type="Proteomes" id="UP001186974">
    <property type="component" value="Unassembled WGS sequence"/>
</dbReference>
<keyword evidence="2" id="KW-1185">Reference proteome</keyword>
<reference evidence="1" key="1">
    <citation type="submission" date="2024-09" db="EMBL/GenBank/DDBJ databases">
        <title>Black Yeasts Isolated from many extreme environments.</title>
        <authorList>
            <person name="Coleine C."/>
            <person name="Stajich J.E."/>
            <person name="Selbmann L."/>
        </authorList>
    </citation>
    <scope>NUCLEOTIDE SEQUENCE</scope>
    <source>
        <strain evidence="1">CCFEE 5737</strain>
    </source>
</reference>
<proteinExistence type="predicted"/>
<evidence type="ECO:0000313" key="2">
    <source>
        <dbReference type="Proteomes" id="UP001186974"/>
    </source>
</evidence>
<sequence>MADDQDAPRKRLRLDEPSNNLQTSALEASSIDAQQEKELKFGITAYVSPDTPGFSGVFKQRYTDFLVNEILPNGQVLHLTDLGVLPKKEPEKSTEKSGVTTGPASQGAQPAVGATDEGAQAQSSVQRSQEAGQNGEDTSTISDADRTQLHEIFGDETAQDIFTLYSHLLKDLKGKPKDFRKVVSDVISDKDQRSQAHQLIRRAFSSRLQSSTAEEHAGPADHNRITISAAPPQNKSRNNRGARDQSNGNNSNNARKGKAAWEDLGGEYLHFTLYKENKDTMEVIGFLGSRLKIQPKSFQFAGTKDRRAVAVQRVSMYRTQVERLAGIAHALRNAKVGGFQYCKTGLELGELYGNEFVITLRDCHFPGAEGLDMEARQDLAQRLVGESVKNLSKKGFINYYGLQRFGTFATSTSDIGLKMLQGDLAGAIDLILSYSDAAYAASQTSDPDSAAARAVSSDDKNRAQALHLWKVEGKMQQALEKLPRKFTAERNLISHLGATDKRTGGLVREKDYQGALMQIQRNLRLMYVHAYQSFVWNVCAGRRWERFGGSVVEGDLVLVSEHKDKEIDVVAQEDVDEAGEVIVRPAADDAAVEASDAFERARALTKEEVDSGKYSIFDVVLPQPGFDVEYPKNEIGAYYKELMASERGGGLDPHDMRRKWKDISLSGGYRKLLGRPGVGMSFEVKRYNMEDEQLVETDLERLMKQRKDAAKGSTVAGAEDVDVIMGEQKEEKVAVVLRMQLGSSTYATVALRELMKTGGVKAYTPEYGSTR</sequence>
<evidence type="ECO:0000313" key="1">
    <source>
        <dbReference type="EMBL" id="KAK3065507.1"/>
    </source>
</evidence>
<protein>
    <submittedName>
        <fullName evidence="1">Uncharacterized protein</fullName>
    </submittedName>
</protein>
<comment type="caution">
    <text evidence="1">The sequence shown here is derived from an EMBL/GenBank/DDBJ whole genome shotgun (WGS) entry which is preliminary data.</text>
</comment>